<organism evidence="2 3">
    <name type="scientific">Baekduia soli</name>
    <dbReference type="NCBI Taxonomy" id="496014"/>
    <lineage>
        <taxon>Bacteria</taxon>
        <taxon>Bacillati</taxon>
        <taxon>Actinomycetota</taxon>
        <taxon>Thermoleophilia</taxon>
        <taxon>Solirubrobacterales</taxon>
        <taxon>Baekduiaceae</taxon>
        <taxon>Baekduia</taxon>
    </lineage>
</organism>
<evidence type="ECO:0000313" key="2">
    <source>
        <dbReference type="EMBL" id="QEC50154.1"/>
    </source>
</evidence>
<feature type="transmembrane region" description="Helical" evidence="1">
    <location>
        <begin position="20"/>
        <end position="42"/>
    </location>
</feature>
<dbReference type="AlphaFoldDB" id="A0A5B8UAY2"/>
<dbReference type="KEGG" id="bsol:FSW04_22970"/>
<accession>A0A5B8UAY2</accession>
<name>A0A5B8UAY2_9ACTN</name>
<reference evidence="2 3" key="1">
    <citation type="journal article" date="2018" name="J. Microbiol.">
        <title>Baekduia soli gen. nov., sp. nov., a novel bacterium isolated from the soil of Baekdu Mountain and proposal of a novel family name, Baekduiaceae fam. nov.</title>
        <authorList>
            <person name="An D.S."/>
            <person name="Siddiqi M.Z."/>
            <person name="Kim K.H."/>
            <person name="Yu H.S."/>
            <person name="Im W.T."/>
        </authorList>
    </citation>
    <scope>NUCLEOTIDE SEQUENCE [LARGE SCALE GENOMIC DNA]</scope>
    <source>
        <strain evidence="2 3">BR7-21</strain>
    </source>
</reference>
<gene>
    <name evidence="2" type="ORF">FSW04_22970</name>
</gene>
<keyword evidence="3" id="KW-1185">Reference proteome</keyword>
<keyword evidence="1" id="KW-0472">Membrane</keyword>
<proteinExistence type="predicted"/>
<evidence type="ECO:0000256" key="1">
    <source>
        <dbReference type="SAM" id="Phobius"/>
    </source>
</evidence>
<dbReference type="Proteomes" id="UP000321805">
    <property type="component" value="Chromosome"/>
</dbReference>
<dbReference type="EMBL" id="CP042430">
    <property type="protein sequence ID" value="QEC50154.1"/>
    <property type="molecule type" value="Genomic_DNA"/>
</dbReference>
<evidence type="ECO:0000313" key="3">
    <source>
        <dbReference type="Proteomes" id="UP000321805"/>
    </source>
</evidence>
<dbReference type="OrthoDB" id="9949364at2"/>
<dbReference type="RefSeq" id="WP_146922517.1">
    <property type="nucleotide sequence ID" value="NZ_CP042430.1"/>
</dbReference>
<feature type="transmembrane region" description="Helical" evidence="1">
    <location>
        <begin position="54"/>
        <end position="77"/>
    </location>
</feature>
<protein>
    <submittedName>
        <fullName evidence="2">Uncharacterized protein</fullName>
    </submittedName>
</protein>
<sequence>MDRGFYEARPPAGPAPRRVTAVVLAAIPSTPVYALMTFGVVLAVMGHVFRDQRIVGIGIAILFLATALLLLGAYQAYDDHGPVS</sequence>
<keyword evidence="1" id="KW-0812">Transmembrane</keyword>
<keyword evidence="1" id="KW-1133">Transmembrane helix</keyword>